<dbReference type="InterPro" id="IPR000120">
    <property type="entry name" value="Amidase"/>
</dbReference>
<dbReference type="AlphaFoldDB" id="A0A402BC01"/>
<evidence type="ECO:0000313" key="3">
    <source>
        <dbReference type="EMBL" id="GCE28951.1"/>
    </source>
</evidence>
<protein>
    <submittedName>
        <fullName evidence="3">Amidase</fullName>
    </submittedName>
</protein>
<reference evidence="4" key="1">
    <citation type="submission" date="2018-12" db="EMBL/GenBank/DDBJ databases">
        <title>Tengunoibacter tsumagoiensis gen. nov., sp. nov., Dictyobacter kobayashii sp. nov., D. alpinus sp. nov., and D. joshuensis sp. nov. and description of Dictyobacteraceae fam. nov. within the order Ktedonobacterales isolated from Tengu-no-mugimeshi.</title>
        <authorList>
            <person name="Wang C.M."/>
            <person name="Zheng Y."/>
            <person name="Sakai Y."/>
            <person name="Toyoda A."/>
            <person name="Minakuchi Y."/>
            <person name="Abe K."/>
            <person name="Yokota A."/>
            <person name="Yabe S."/>
        </authorList>
    </citation>
    <scope>NUCLEOTIDE SEQUENCE [LARGE SCALE GENOMIC DNA]</scope>
    <source>
        <strain evidence="4">Uno16</strain>
    </source>
</reference>
<dbReference type="EMBL" id="BIFT01000001">
    <property type="protein sequence ID" value="GCE28951.1"/>
    <property type="molecule type" value="Genomic_DNA"/>
</dbReference>
<feature type="region of interest" description="Disordered" evidence="1">
    <location>
        <begin position="130"/>
        <end position="152"/>
    </location>
</feature>
<dbReference type="GO" id="GO:0003824">
    <property type="term" value="F:catalytic activity"/>
    <property type="evidence" value="ECO:0007669"/>
    <property type="project" value="InterPro"/>
</dbReference>
<accession>A0A402BC01</accession>
<comment type="caution">
    <text evidence="3">The sequence shown here is derived from an EMBL/GenBank/DDBJ whole genome shotgun (WGS) entry which is preliminary data.</text>
</comment>
<feature type="compositionally biased region" description="Polar residues" evidence="1">
    <location>
        <begin position="130"/>
        <end position="140"/>
    </location>
</feature>
<dbReference type="Gene3D" id="3.90.1300.10">
    <property type="entry name" value="Amidase signature (AS) domain"/>
    <property type="match status" value="1"/>
</dbReference>
<evidence type="ECO:0000259" key="2">
    <source>
        <dbReference type="Pfam" id="PF01425"/>
    </source>
</evidence>
<dbReference type="InterPro" id="IPR023631">
    <property type="entry name" value="Amidase_dom"/>
</dbReference>
<name>A0A402BC01_9CHLR</name>
<evidence type="ECO:0000256" key="1">
    <source>
        <dbReference type="SAM" id="MobiDB-lite"/>
    </source>
</evidence>
<organism evidence="3 4">
    <name type="scientific">Dictyobacter alpinus</name>
    <dbReference type="NCBI Taxonomy" id="2014873"/>
    <lineage>
        <taxon>Bacteria</taxon>
        <taxon>Bacillati</taxon>
        <taxon>Chloroflexota</taxon>
        <taxon>Ktedonobacteria</taxon>
        <taxon>Ktedonobacterales</taxon>
        <taxon>Dictyobacteraceae</taxon>
        <taxon>Dictyobacter</taxon>
    </lineage>
</organism>
<dbReference type="PANTHER" id="PTHR11895:SF67">
    <property type="entry name" value="AMIDASE DOMAIN-CONTAINING PROTEIN"/>
    <property type="match status" value="1"/>
</dbReference>
<dbReference type="Proteomes" id="UP000287171">
    <property type="component" value="Unassembled WGS sequence"/>
</dbReference>
<feature type="domain" description="Amidase" evidence="2">
    <location>
        <begin position="25"/>
        <end position="420"/>
    </location>
</feature>
<evidence type="ECO:0000313" key="4">
    <source>
        <dbReference type="Proteomes" id="UP000287171"/>
    </source>
</evidence>
<sequence>MIMEPLLLAKLVAELRSGQRDLCAFVEEVCERIEVVEPSVQAFLPEPERAGRLLYEAARLQQRFPDPAQRPPLYGVLVGVKDIFRVDGFLTRAGSQLPPELFAGNEASCVSRLRKAGALILGKTVTTEFASDESGPTRNPHNLEHTPGGSSSGSAAAVAAGLCPLALGTQTAGSVIRPAAFCGIVGFKPTYGRIAADGVIPYSVSIDTIGLLTQDVAGSALAAAVLCSGWKTPVSATQRPRLGVPGGPYLRQASEEALLDFERQVRILERAGYSVKRVGAFSDIQAINSSHRQLTSAEMAQVHANWFPVHQARYRPRTAAKIRAGQQVSAEQITLARAGRSCLRLEMETLMQQKGIDLWISPAAAGPAPAGLVQTGDTAMNRPWSYAGMPALTISAGKAANGLPLGLQLVAPAMADEQLLAWAEPMAVLLKIATDHQA</sequence>
<dbReference type="SUPFAM" id="SSF75304">
    <property type="entry name" value="Amidase signature (AS) enzymes"/>
    <property type="match status" value="1"/>
</dbReference>
<dbReference type="Pfam" id="PF01425">
    <property type="entry name" value="Amidase"/>
    <property type="match status" value="1"/>
</dbReference>
<dbReference type="InterPro" id="IPR036928">
    <property type="entry name" value="AS_sf"/>
</dbReference>
<gene>
    <name evidence="3" type="ORF">KDA_44350</name>
</gene>
<proteinExistence type="predicted"/>
<dbReference type="OrthoDB" id="9811471at2"/>
<keyword evidence="4" id="KW-1185">Reference proteome</keyword>
<dbReference type="PANTHER" id="PTHR11895">
    <property type="entry name" value="TRANSAMIDASE"/>
    <property type="match status" value="1"/>
</dbReference>